<dbReference type="GO" id="GO:0004421">
    <property type="term" value="F:hydroxymethylglutaryl-CoA synthase activity"/>
    <property type="evidence" value="ECO:0007669"/>
    <property type="project" value="UniProtKB-EC"/>
</dbReference>
<dbReference type="SUPFAM" id="SSF53901">
    <property type="entry name" value="Thiolase-like"/>
    <property type="match status" value="2"/>
</dbReference>
<dbReference type="CDD" id="cd00827">
    <property type="entry name" value="init_cond_enzymes"/>
    <property type="match status" value="1"/>
</dbReference>
<proteinExistence type="inferred from homology"/>
<accession>A0ABT7TP08</accession>
<dbReference type="InterPro" id="IPR016039">
    <property type="entry name" value="Thiolase-like"/>
</dbReference>
<dbReference type="EC" id="2.3.3.10" evidence="6"/>
<name>A0ABT7TP08_9MICO</name>
<dbReference type="InterPro" id="IPR013746">
    <property type="entry name" value="HMG_CoA_synt_C_dom"/>
</dbReference>
<dbReference type="InterPro" id="IPR011554">
    <property type="entry name" value="HMG_CoA_synthase_prok"/>
</dbReference>
<dbReference type="Proteomes" id="UP001236404">
    <property type="component" value="Unassembled WGS sequence"/>
</dbReference>
<reference evidence="6 7" key="1">
    <citation type="submission" date="2023-06" db="EMBL/GenBank/DDBJ databases">
        <authorList>
            <person name="Feng G."/>
            <person name="Li J."/>
            <person name="Zhu H."/>
        </authorList>
    </citation>
    <scope>NUCLEOTIDE SEQUENCE [LARGE SCALE GENOMIC DNA]</scope>
    <source>
        <strain evidence="6 7">RHCKG28</strain>
    </source>
</reference>
<dbReference type="Pfam" id="PF08540">
    <property type="entry name" value="HMG_CoA_synt_C"/>
    <property type="match status" value="1"/>
</dbReference>
<evidence type="ECO:0000256" key="1">
    <source>
        <dbReference type="ARBA" id="ARBA00007061"/>
    </source>
</evidence>
<dbReference type="RefSeq" id="WP_289472083.1">
    <property type="nucleotide sequence ID" value="NZ_JAUCMN010000002.1"/>
</dbReference>
<dbReference type="PANTHER" id="PTHR43323:SF2">
    <property type="entry name" value="HYDROXYMETHYLGLUTARYL-COA SYNTHASE"/>
    <property type="match status" value="1"/>
</dbReference>
<feature type="domain" description="Hydroxymethylglutaryl-coenzyme A synthase C-terminal" evidence="5">
    <location>
        <begin position="283"/>
        <end position="343"/>
    </location>
</feature>
<organism evidence="6 7">
    <name type="scientific">Curtobacterium caseinilyticum</name>
    <dbReference type="NCBI Taxonomy" id="3055137"/>
    <lineage>
        <taxon>Bacteria</taxon>
        <taxon>Bacillati</taxon>
        <taxon>Actinomycetota</taxon>
        <taxon>Actinomycetes</taxon>
        <taxon>Micrococcales</taxon>
        <taxon>Microbacteriaceae</taxon>
        <taxon>Curtobacterium</taxon>
    </lineage>
</organism>
<comment type="similarity">
    <text evidence="1">Belongs to the thiolase-like superfamily. HMG-CoA synthase family.</text>
</comment>
<dbReference type="PANTHER" id="PTHR43323">
    <property type="entry name" value="3-HYDROXY-3-METHYLGLUTARYL COENZYME A SYNTHASE"/>
    <property type="match status" value="1"/>
</dbReference>
<evidence type="ECO:0000313" key="6">
    <source>
        <dbReference type="EMBL" id="MDM7890579.1"/>
    </source>
</evidence>
<dbReference type="EMBL" id="JAUCMN010000002">
    <property type="protein sequence ID" value="MDM7890579.1"/>
    <property type="molecule type" value="Genomic_DNA"/>
</dbReference>
<keyword evidence="6" id="KW-0012">Acyltransferase</keyword>
<evidence type="ECO:0000256" key="2">
    <source>
        <dbReference type="ARBA" id="ARBA00022679"/>
    </source>
</evidence>
<protein>
    <submittedName>
        <fullName evidence="6">Hydroxymethylglutaryl-CoA synthase</fullName>
        <ecNumber evidence="6">2.3.3.10</ecNumber>
    </submittedName>
</protein>
<evidence type="ECO:0000256" key="3">
    <source>
        <dbReference type="SAM" id="MobiDB-lite"/>
    </source>
</evidence>
<comment type="caution">
    <text evidence="6">The sequence shown here is derived from an EMBL/GenBank/DDBJ whole genome shotgun (WGS) entry which is preliminary data.</text>
</comment>
<evidence type="ECO:0000259" key="4">
    <source>
        <dbReference type="Pfam" id="PF01154"/>
    </source>
</evidence>
<dbReference type="NCBIfam" id="TIGR01835">
    <property type="entry name" value="HMG-CoA-S_prok"/>
    <property type="match status" value="1"/>
</dbReference>
<evidence type="ECO:0000313" key="7">
    <source>
        <dbReference type="Proteomes" id="UP001236404"/>
    </source>
</evidence>
<feature type="region of interest" description="Disordered" evidence="3">
    <location>
        <begin position="1"/>
        <end position="22"/>
    </location>
</feature>
<dbReference type="Pfam" id="PF01154">
    <property type="entry name" value="HMG_CoA_synt_N"/>
    <property type="match status" value="1"/>
</dbReference>
<keyword evidence="7" id="KW-1185">Reference proteome</keyword>
<keyword evidence="2 6" id="KW-0808">Transferase</keyword>
<dbReference type="InterPro" id="IPR013528">
    <property type="entry name" value="HMG_CoA_synth_N"/>
</dbReference>
<feature type="domain" description="Hydroxymethylglutaryl-coenzyme A synthase N-terminal" evidence="4">
    <location>
        <begin position="22"/>
        <end position="186"/>
    </location>
</feature>
<dbReference type="Gene3D" id="3.40.47.10">
    <property type="match status" value="2"/>
</dbReference>
<sequence>MTAQQQPAQQQPAQQQPAQQQPLSVGIHDIAIATGHHVLELDDLAERLGVDPAKYHVGIGQDAFSVPAPDEDIVTMGAAAAKEVIDRHGVEGIRTVLFATESGVDQSKAAGVYVHGLLGLPQNVRVVELKQACYGGTAAVQLALGIIARAPHERVLVIAADVARYDVDTAAEPTQGAGAAAILVSADPDLVEIEPAAGVFTADVDDFWRPNDRSTALVDGRLSVSAYVDAFVGAWDDLAAQGGPAYEDIVRFVHHQPFTKMALKAHRKLTQHVGVPFDESELATGFTYNRQTGNTYTASLWIGLAALLDLDDDLGGERIALFSYGSGSVGELVTGIVRPDYRDHRRQGRVGALLAARVPLSVDAYRELHASGAATSVDVERPRVTAAPYRFVGVRGGARHYEATGQD</sequence>
<evidence type="ECO:0000259" key="5">
    <source>
        <dbReference type="Pfam" id="PF08540"/>
    </source>
</evidence>
<gene>
    <name evidence="6" type="ORF">QUG93_02665</name>
</gene>